<protein>
    <submittedName>
        <fullName evidence="2">DUF362 domain-containing protein</fullName>
    </submittedName>
</protein>
<evidence type="ECO:0000313" key="3">
    <source>
        <dbReference type="Proteomes" id="UP001305652"/>
    </source>
</evidence>
<dbReference type="KEGG" id="mrc:R6Y96_02940"/>
<dbReference type="AlphaFoldDB" id="A0AAX4FXH5"/>
<dbReference type="RefSeq" id="WP_318622471.1">
    <property type="nucleotide sequence ID" value="NZ_CP137642.1"/>
</dbReference>
<reference evidence="2 3" key="1">
    <citation type="submission" date="2023-10" db="EMBL/GenBank/DDBJ databases">
        <title>The complete genome sequence of Methanoculleus receptaculi DSM 18860.</title>
        <authorList>
            <person name="Lai S.-J."/>
            <person name="You Y.-T."/>
            <person name="Chen S.-C."/>
        </authorList>
    </citation>
    <scope>NUCLEOTIDE SEQUENCE [LARGE SCALE GENOMIC DNA]</scope>
    <source>
        <strain evidence="2 3">DSM 18860</strain>
    </source>
</reference>
<dbReference type="EMBL" id="CP137642">
    <property type="protein sequence ID" value="WOX58646.1"/>
    <property type="molecule type" value="Genomic_DNA"/>
</dbReference>
<evidence type="ECO:0000313" key="2">
    <source>
        <dbReference type="EMBL" id="WOX58646.1"/>
    </source>
</evidence>
<accession>A0AAX4FXH5</accession>
<feature type="domain" description="DUF362" evidence="1">
    <location>
        <begin position="2"/>
        <end position="98"/>
    </location>
</feature>
<dbReference type="InterPro" id="IPR007160">
    <property type="entry name" value="DUF362"/>
</dbReference>
<evidence type="ECO:0000259" key="1">
    <source>
        <dbReference type="Pfam" id="PF04015"/>
    </source>
</evidence>
<dbReference type="GeneID" id="85732079"/>
<organism evidence="2 3">
    <name type="scientific">Methanoculleus receptaculi</name>
    <dbReference type="NCBI Taxonomy" id="394967"/>
    <lineage>
        <taxon>Archaea</taxon>
        <taxon>Methanobacteriati</taxon>
        <taxon>Methanobacteriota</taxon>
        <taxon>Stenosarchaea group</taxon>
        <taxon>Methanomicrobia</taxon>
        <taxon>Methanomicrobiales</taxon>
        <taxon>Methanomicrobiaceae</taxon>
        <taxon>Methanoculleus</taxon>
    </lineage>
</organism>
<gene>
    <name evidence="2" type="ORF">R6Y96_02940</name>
</gene>
<keyword evidence="3" id="KW-1185">Reference proteome</keyword>
<proteinExistence type="predicted"/>
<name>A0AAX4FXH5_9EURY</name>
<sequence>MLLKPNLLHGLEPDRCVTTHPAVVAAIPRLLVEHGCRVLIADSPGGGVIYSEANLRRAYARAGYMAATEETGAALNYDTGSSSVSFPEGAAMRQFSIITPGRGG</sequence>
<dbReference type="Pfam" id="PF04015">
    <property type="entry name" value="DUF362"/>
    <property type="match status" value="1"/>
</dbReference>
<dbReference type="Proteomes" id="UP001305652">
    <property type="component" value="Chromosome"/>
</dbReference>